<dbReference type="SUPFAM" id="SSF55920">
    <property type="entry name" value="Creatinase/aminopeptidase"/>
    <property type="match status" value="1"/>
</dbReference>
<evidence type="ECO:0000256" key="4">
    <source>
        <dbReference type="ARBA" id="ARBA00022763"/>
    </source>
</evidence>
<reference evidence="17" key="1">
    <citation type="journal article" date="2018" name="Genome Biol. Evol.">
        <title>Genomics and development of Lentinus tigrinus, a white-rot wood-decaying mushroom with dimorphic fruiting bodies.</title>
        <authorList>
            <person name="Wu B."/>
            <person name="Xu Z."/>
            <person name="Knudson A."/>
            <person name="Carlson A."/>
            <person name="Chen N."/>
            <person name="Kovaka S."/>
            <person name="LaButti K."/>
            <person name="Lipzen A."/>
            <person name="Pennachio C."/>
            <person name="Riley R."/>
            <person name="Schakwitz W."/>
            <person name="Umezawa K."/>
            <person name="Ohm R.A."/>
            <person name="Grigoriev I.V."/>
            <person name="Nagy L.G."/>
            <person name="Gibbons J."/>
            <person name="Hibbett D."/>
        </authorList>
    </citation>
    <scope>NUCLEOTIDE SEQUENCE [LARGE SCALE GENOMIC DNA]</scope>
    <source>
        <strain evidence="17">ALCF2SS1-6</strain>
    </source>
</reference>
<comment type="subunit">
    <text evidence="11">Component of the FACT complex.</text>
</comment>
<dbReference type="InterPro" id="IPR000994">
    <property type="entry name" value="Pept_M24"/>
</dbReference>
<evidence type="ECO:0000256" key="11">
    <source>
        <dbReference type="RuleBase" id="RU367052"/>
    </source>
</evidence>
<dbReference type="InterPro" id="IPR013719">
    <property type="entry name" value="RTT106/SPT16-like_middle_dom"/>
</dbReference>
<dbReference type="SMART" id="SM01285">
    <property type="entry name" value="FACT-Spt16_Nlob"/>
    <property type="match status" value="1"/>
</dbReference>
<dbReference type="Proteomes" id="UP000313359">
    <property type="component" value="Unassembled WGS sequence"/>
</dbReference>
<feature type="compositionally biased region" description="Basic and acidic residues" evidence="13">
    <location>
        <begin position="1044"/>
        <end position="1072"/>
    </location>
</feature>
<keyword evidence="9 11" id="KW-0539">Nucleus</keyword>
<evidence type="ECO:0000256" key="2">
    <source>
        <dbReference type="ARBA" id="ARBA00022454"/>
    </source>
</evidence>
<evidence type="ECO:0000259" key="15">
    <source>
        <dbReference type="SMART" id="SM01286"/>
    </source>
</evidence>
<dbReference type="STRING" id="1328759.A0A5C2SSC6"/>
<organism evidence="17 18">
    <name type="scientific">Lentinus tigrinus ALCF2SS1-6</name>
    <dbReference type="NCBI Taxonomy" id="1328759"/>
    <lineage>
        <taxon>Eukaryota</taxon>
        <taxon>Fungi</taxon>
        <taxon>Dikarya</taxon>
        <taxon>Basidiomycota</taxon>
        <taxon>Agaricomycotina</taxon>
        <taxon>Agaricomycetes</taxon>
        <taxon>Polyporales</taxon>
        <taxon>Polyporaceae</taxon>
        <taxon>Lentinus</taxon>
    </lineage>
</organism>
<dbReference type="GO" id="GO:0035101">
    <property type="term" value="C:FACT complex"/>
    <property type="evidence" value="ECO:0007669"/>
    <property type="project" value="UniProtKB-UniRule"/>
</dbReference>
<dbReference type="Pfam" id="PF21091">
    <property type="entry name" value="SPT16_C"/>
    <property type="match status" value="1"/>
</dbReference>
<dbReference type="GO" id="GO:0031491">
    <property type="term" value="F:nucleosome binding"/>
    <property type="evidence" value="ECO:0007669"/>
    <property type="project" value="TreeGrafter"/>
</dbReference>
<evidence type="ECO:0000256" key="8">
    <source>
        <dbReference type="ARBA" id="ARBA00023204"/>
    </source>
</evidence>
<evidence type="ECO:0000313" key="18">
    <source>
        <dbReference type="Proteomes" id="UP000313359"/>
    </source>
</evidence>
<keyword evidence="8 11" id="KW-0234">DNA repair</keyword>
<dbReference type="PANTHER" id="PTHR13980:SF15">
    <property type="entry name" value="FACT COMPLEX SUBUNIT SPT16"/>
    <property type="match status" value="1"/>
</dbReference>
<keyword evidence="4 11" id="KW-0227">DNA damage</keyword>
<evidence type="ECO:0000256" key="12">
    <source>
        <dbReference type="SAM" id="Coils"/>
    </source>
</evidence>
<dbReference type="Gene3D" id="3.40.350.10">
    <property type="entry name" value="Creatinase/prolidase N-terminal domain"/>
    <property type="match status" value="1"/>
</dbReference>
<feature type="domain" description="FACT complex subunit SPT16 N-terminal lobe" evidence="14">
    <location>
        <begin position="6"/>
        <end position="170"/>
    </location>
</feature>
<dbReference type="Gene3D" id="3.90.230.10">
    <property type="entry name" value="Creatinase/methionine aminopeptidase superfamily"/>
    <property type="match status" value="1"/>
</dbReference>
<feature type="compositionally biased region" description="Acidic residues" evidence="13">
    <location>
        <begin position="982"/>
        <end position="1004"/>
    </location>
</feature>
<dbReference type="GO" id="GO:0006281">
    <property type="term" value="P:DNA repair"/>
    <property type="evidence" value="ECO:0007669"/>
    <property type="project" value="UniProtKB-UniRule"/>
</dbReference>
<dbReference type="Gene3D" id="2.30.29.210">
    <property type="entry name" value="FACT complex subunit Spt16p/Cdc68p"/>
    <property type="match status" value="1"/>
</dbReference>
<feature type="compositionally biased region" description="Low complexity" evidence="13">
    <location>
        <begin position="1083"/>
        <end position="1094"/>
    </location>
</feature>
<keyword evidence="3 11" id="KW-0235">DNA replication</keyword>
<gene>
    <name evidence="17" type="ORF">L227DRAFT_539127</name>
</gene>
<dbReference type="GO" id="GO:0006260">
    <property type="term" value="P:DNA replication"/>
    <property type="evidence" value="ECO:0007669"/>
    <property type="project" value="UniProtKB-KW"/>
</dbReference>
<dbReference type="SMART" id="SM01287">
    <property type="entry name" value="Rtt106"/>
    <property type="match status" value="1"/>
</dbReference>
<feature type="compositionally biased region" description="Basic residues" evidence="13">
    <location>
        <begin position="1073"/>
        <end position="1082"/>
    </location>
</feature>
<dbReference type="InterPro" id="IPR013953">
    <property type="entry name" value="FACT_SPT16_M"/>
</dbReference>
<dbReference type="FunFam" id="3.90.230.10:FF:000005">
    <property type="entry name" value="FACT complex subunit spt16"/>
    <property type="match status" value="1"/>
</dbReference>
<dbReference type="FunFam" id="2.30.29.150:FF:000002">
    <property type="entry name" value="FACT complex subunit SPT16"/>
    <property type="match status" value="1"/>
</dbReference>
<evidence type="ECO:0000256" key="10">
    <source>
        <dbReference type="ARBA" id="ARBA00025370"/>
    </source>
</evidence>
<evidence type="ECO:0000256" key="3">
    <source>
        <dbReference type="ARBA" id="ARBA00022705"/>
    </source>
</evidence>
<comment type="subcellular location">
    <subcellularLocation>
        <location evidence="11">Nucleus</location>
    </subcellularLocation>
    <subcellularLocation>
        <location evidence="11">Chromosome</location>
    </subcellularLocation>
</comment>
<sequence>MSGIKLNAELFSKRLGSVYNAWNNTQQDHDYTSIADVDALILLAGDPAAEDEPIRKGTAFQTWLLGFEFPSTFLLFEKQRLSILCSASKAKILSQLKNAESPVPIELFVQAKAKEPPTDALPRFVQAYTAHDRAATLTKESPSGKLIDEWNRAVGEAEKKPTLVDMSAAVASFLAVKDEEELKCIRTAANLTSTLLAHYVAPKLETILDREAKISHEAFAGQIEARIGYGEGDKAKGPDMKVWSKGRGLNDVDWGSTEFCYQPIIQSQSTSSGYDISPSAESTPDDISHKGVLLVAVGMRYKSYCANLGRSFIVDPSKEQEAIYSLLVSLQSEMLSLLKDGAAAKDLYQHALSFVREKKPELESHFSKNIGHGMGMEFRDSSYILSSKNGRKLRSGMVFNLVLGFTGLEEGGKKYALQLIDTVLVGSDKATCLTFGVKSVKDTMFFLNQDEGEGQSSKAPKKLPTAKAGANGNASPAKNKTAGGKVLRNKTRSAAQEDLAQSMAAKIAEHQRELHGKLHQEGLARFSEGGGGTGGKEGKGWKRFQSYKGEAALPREVENLRIFVDKKSQTVVLPIHGYAVPFHINTIKNVSKSEEGDLTLLRVNFQTPGQLAGKKEDTPFEDPDATFIRSITYRSSDASRFEHIMKQITELKKEVNKREQQKKEMADVIEQDTLIEIKGRRPTKLPEVFVRPALDGKRLPGEVEIHQNGLRYQSPMGSQKIDILFSNVKHLFFQPCDHELLVIIHIHLKAPIMIGKKKAHDVQFYREASDVQFDETGNRKRKYRYGDEDELELEQQERKRRQMLNKEFKLFSEKIAEAATGSVRFYTALVSNELTYVTAQTGDPLEPDIPFRELSFEGVPFRTNVRLQPTTECLVHLSDPPFLVVTLADIEIASLERVQFGLKQFDMVLIFKDFSKTPLHINSIPSAQLDDVKNWLDSVDIPLSEGPVNLNWGPIMKTINEDPYDFFQQGGWSFLGGAAGGEESEGDDDSEEESEFEAESDASEPSESSEGGSDYYDGSDASEDEGSGSDFGSDDSEGADWDELERKAAKDDKKRTETGRGHDSGDDSDRPKKASAKSKGKANGKASGKANGRR</sequence>
<dbReference type="InterPro" id="IPR029148">
    <property type="entry name" value="FACT-SPT16_Nlobe"/>
</dbReference>
<dbReference type="SMART" id="SM01286">
    <property type="entry name" value="SPT16"/>
    <property type="match status" value="1"/>
</dbReference>
<dbReference type="Gene3D" id="2.30.29.30">
    <property type="entry name" value="Pleckstrin-homology domain (PH domain)/Phosphotyrosine-binding domain (PTB)"/>
    <property type="match status" value="1"/>
</dbReference>
<evidence type="ECO:0000256" key="7">
    <source>
        <dbReference type="ARBA" id="ARBA00023163"/>
    </source>
</evidence>
<dbReference type="FunFam" id="2.30.29.30:FF:000017">
    <property type="entry name" value="FACT complex subunit SPT16"/>
    <property type="match status" value="1"/>
</dbReference>
<feature type="domain" description="FACT complex subunit SPT16 middle" evidence="15">
    <location>
        <begin position="562"/>
        <end position="712"/>
    </location>
</feature>
<feature type="domain" description="Histone chaperone RTT106/FACT complex subunit SPT16-like middle" evidence="16">
    <location>
        <begin position="856"/>
        <end position="946"/>
    </location>
</feature>
<comment type="similarity">
    <text evidence="1 11">Belongs to the peptidase M24 family. SPT16 subfamily.</text>
</comment>
<dbReference type="PANTHER" id="PTHR13980">
    <property type="entry name" value="CDC68 RELATED"/>
    <property type="match status" value="1"/>
</dbReference>
<evidence type="ECO:0000256" key="5">
    <source>
        <dbReference type="ARBA" id="ARBA00023015"/>
    </source>
</evidence>
<accession>A0A5C2SSC6</accession>
<dbReference type="Pfam" id="PF00557">
    <property type="entry name" value="Peptidase_M24"/>
    <property type="match status" value="1"/>
</dbReference>
<dbReference type="InterPro" id="IPR036005">
    <property type="entry name" value="Creatinase/aminopeptidase-like"/>
</dbReference>
<dbReference type="InterPro" id="IPR040258">
    <property type="entry name" value="Spt16"/>
</dbReference>
<evidence type="ECO:0000256" key="1">
    <source>
        <dbReference type="ARBA" id="ARBA00010779"/>
    </source>
</evidence>
<keyword evidence="2 11" id="KW-0158">Chromosome</keyword>
<dbReference type="InterPro" id="IPR011993">
    <property type="entry name" value="PH-like_dom_sf"/>
</dbReference>
<evidence type="ECO:0000256" key="9">
    <source>
        <dbReference type="ARBA" id="ARBA00023242"/>
    </source>
</evidence>
<feature type="compositionally biased region" description="Low complexity" evidence="13">
    <location>
        <begin position="1005"/>
        <end position="1019"/>
    </location>
</feature>
<feature type="region of interest" description="Disordered" evidence="13">
    <location>
        <begin position="975"/>
        <end position="1094"/>
    </location>
</feature>
<protein>
    <recommendedName>
        <fullName evidence="11">FACT complex subunit</fullName>
    </recommendedName>
</protein>
<dbReference type="Gene3D" id="2.30.29.150">
    <property type="match status" value="1"/>
</dbReference>
<keyword evidence="18" id="KW-1185">Reference proteome</keyword>
<dbReference type="InterPro" id="IPR029149">
    <property type="entry name" value="Creatin/AminoP/Spt16_N"/>
</dbReference>
<evidence type="ECO:0000256" key="6">
    <source>
        <dbReference type="ARBA" id="ARBA00023054"/>
    </source>
</evidence>
<dbReference type="OrthoDB" id="10251642at2759"/>
<proteinExistence type="inferred from homology"/>
<evidence type="ECO:0000259" key="16">
    <source>
        <dbReference type="SMART" id="SM01287"/>
    </source>
</evidence>
<dbReference type="InterPro" id="IPR048969">
    <property type="entry name" value="FACT_SPT16_C"/>
</dbReference>
<feature type="region of interest" description="Disordered" evidence="13">
    <location>
        <begin position="451"/>
        <end position="485"/>
    </location>
</feature>
<dbReference type="GO" id="GO:0006368">
    <property type="term" value="P:transcription elongation by RNA polymerase II"/>
    <property type="evidence" value="ECO:0007669"/>
    <property type="project" value="TreeGrafter"/>
</dbReference>
<name>A0A5C2SSC6_9APHY</name>
<feature type="compositionally biased region" description="Acidic residues" evidence="13">
    <location>
        <begin position="1020"/>
        <end position="1043"/>
    </location>
</feature>
<evidence type="ECO:0000313" key="17">
    <source>
        <dbReference type="EMBL" id="RPD65969.1"/>
    </source>
</evidence>
<dbReference type="Pfam" id="PF08644">
    <property type="entry name" value="SPT16"/>
    <property type="match status" value="1"/>
</dbReference>
<dbReference type="Pfam" id="PF08512">
    <property type="entry name" value="Rttp106-like_middle"/>
    <property type="match status" value="1"/>
</dbReference>
<feature type="coiled-coil region" evidence="12">
    <location>
        <begin position="641"/>
        <end position="671"/>
    </location>
</feature>
<keyword evidence="7 11" id="KW-0804">Transcription</keyword>
<dbReference type="AlphaFoldDB" id="A0A5C2SSC6"/>
<evidence type="ECO:0000259" key="14">
    <source>
        <dbReference type="SMART" id="SM01285"/>
    </source>
</evidence>
<dbReference type="InterPro" id="IPR056595">
    <property type="entry name" value="Fact-SPT16_PH"/>
</dbReference>
<evidence type="ECO:0000256" key="13">
    <source>
        <dbReference type="SAM" id="MobiDB-lite"/>
    </source>
</evidence>
<dbReference type="GO" id="GO:0010468">
    <property type="term" value="P:regulation of gene expression"/>
    <property type="evidence" value="ECO:0007669"/>
    <property type="project" value="UniProtKB-ARBA"/>
</dbReference>
<dbReference type="FunFam" id="2.30.29.210:FF:000001">
    <property type="entry name" value="FACT complex subunit spt16"/>
    <property type="match status" value="1"/>
</dbReference>
<comment type="function">
    <text evidence="10 11">Component of the FACT complex, a general chromatin factor that acts to reorganize nucleosomes. The FACT complex is involved in multiple processes that require DNA as a template such as mRNA elongation, DNA replication and DNA repair. During transcription elongation the FACT complex acts as a histone chaperone that both destabilizes and restores nucleosomal structure. It facilitates the passage of RNA polymerase II and transcription by promoting the dissociation of one histone H2A-H2B dimer from the nucleosome, then subsequently promotes the reestablishment of the nucleosome following the passage of RNA polymerase II.</text>
</comment>
<dbReference type="Pfam" id="PF24824">
    <property type="entry name" value="PH_SPT16"/>
    <property type="match status" value="1"/>
</dbReference>
<keyword evidence="6 12" id="KW-0175">Coiled coil</keyword>
<keyword evidence="5 11" id="KW-0805">Transcription regulation</keyword>
<dbReference type="Pfam" id="PF14826">
    <property type="entry name" value="FACT-Spt16_Nlob"/>
    <property type="match status" value="1"/>
</dbReference>
<dbReference type="EMBL" id="ML122251">
    <property type="protein sequence ID" value="RPD65969.1"/>
    <property type="molecule type" value="Genomic_DNA"/>
</dbReference>